<dbReference type="CDD" id="cd10145">
    <property type="entry name" value="TFIIA_gamma_N"/>
    <property type="match status" value="1"/>
</dbReference>
<keyword evidence="4 9" id="KW-0805">Transcription regulation</keyword>
<keyword evidence="6 9" id="KW-0539">Nucleus</keyword>
<dbReference type="Gene3D" id="2.30.18.10">
    <property type="entry name" value="Transcription factor IIA (TFIIA), beta-barrel domain"/>
    <property type="match status" value="1"/>
</dbReference>
<proteinExistence type="inferred from homology"/>
<evidence type="ECO:0000256" key="6">
    <source>
        <dbReference type="ARBA" id="ARBA00023242"/>
    </source>
</evidence>
<dbReference type="InterPro" id="IPR009083">
    <property type="entry name" value="TFIIA_a-hlx"/>
</dbReference>
<dbReference type="EMBL" id="LN890945">
    <property type="protein sequence ID" value="CUS15672.1"/>
    <property type="molecule type" value="Genomic_DNA"/>
</dbReference>
<dbReference type="Proteomes" id="UP001412239">
    <property type="component" value="Unassembled WGS sequence"/>
</dbReference>
<dbReference type="PANTHER" id="PTHR10966">
    <property type="entry name" value="TRANSCRIPTION INITIATION FACTOR IIA SUBUNIT 2"/>
    <property type="match status" value="1"/>
</dbReference>
<evidence type="ECO:0000256" key="8">
    <source>
        <dbReference type="ARBA" id="ARBA00063181"/>
    </source>
</evidence>
<evidence type="ECO:0000256" key="9">
    <source>
        <dbReference type="PIRNR" id="PIRNR009415"/>
    </source>
</evidence>
<comment type="function">
    <text evidence="7">TFIIA is a component of the transcription machinery of RNA polymerase II and plays an important role in transcriptional activation. TFIIA in a complex with TBP mediates transcriptional activity.</text>
</comment>
<evidence type="ECO:0000256" key="5">
    <source>
        <dbReference type="ARBA" id="ARBA00023163"/>
    </source>
</evidence>
<dbReference type="FunFam" id="2.30.18.10:FF:000003">
    <property type="entry name" value="Transcription initiation factor IIA subunit 2"/>
    <property type="match status" value="1"/>
</dbReference>
<dbReference type="CDD" id="cd10014">
    <property type="entry name" value="TFIIA_gamma_C"/>
    <property type="match status" value="1"/>
</dbReference>
<dbReference type="InterPro" id="IPR009088">
    <property type="entry name" value="TFIIA_b-brl"/>
</dbReference>
<dbReference type="GO" id="GO:0005672">
    <property type="term" value="C:transcription factor TFIIA complex"/>
    <property type="evidence" value="ECO:0007669"/>
    <property type="project" value="InterPro"/>
</dbReference>
<dbReference type="Pfam" id="PF02268">
    <property type="entry name" value="TFIIA_gamma_N"/>
    <property type="match status" value="1"/>
</dbReference>
<evidence type="ECO:0000256" key="7">
    <source>
        <dbReference type="ARBA" id="ARBA00024733"/>
    </source>
</evidence>
<dbReference type="InterPro" id="IPR003194">
    <property type="entry name" value="TFIIA_gsu"/>
</dbReference>
<evidence type="ECO:0000256" key="4">
    <source>
        <dbReference type="ARBA" id="ARBA00023015"/>
    </source>
</evidence>
<dbReference type="InterPro" id="IPR015872">
    <property type="entry name" value="TFIIA_gsu_N"/>
</dbReference>
<evidence type="ECO:0000259" key="11">
    <source>
        <dbReference type="Pfam" id="PF02751"/>
    </source>
</evidence>
<comment type="subunit">
    <text evidence="8">TFIIA is a heterodimer composed of the large TOA1 and the small TOA2 subunits.</text>
</comment>
<evidence type="ECO:0000313" key="12">
    <source>
        <dbReference type="EMBL" id="CUS15672.1"/>
    </source>
</evidence>
<dbReference type="Gene3D" id="1.10.287.190">
    <property type="entry name" value="Transcription factor IIA gamma subunit, alpha-helical domain"/>
    <property type="match status" value="1"/>
</dbReference>
<organism evidence="12 13">
    <name type="scientific">Tuber aestivum</name>
    <name type="common">summer truffle</name>
    <dbReference type="NCBI Taxonomy" id="59557"/>
    <lineage>
        <taxon>Eukaryota</taxon>
        <taxon>Fungi</taxon>
        <taxon>Dikarya</taxon>
        <taxon>Ascomycota</taxon>
        <taxon>Pezizomycotina</taxon>
        <taxon>Pezizomycetes</taxon>
        <taxon>Pezizales</taxon>
        <taxon>Tuberaceae</taxon>
        <taxon>Tuber</taxon>
    </lineage>
</organism>
<dbReference type="PIRSF" id="PIRSF009415">
    <property type="entry name" value="Hum_TFIIA_gamma"/>
    <property type="match status" value="1"/>
</dbReference>
<protein>
    <recommendedName>
        <fullName evidence="3 9">Transcription initiation factor IIA subunit 2</fullName>
    </recommendedName>
</protein>
<keyword evidence="5 9" id="KW-0804">Transcription</keyword>
<name>A0A292Q784_9PEZI</name>
<gene>
    <name evidence="12" type="ORF">GSTUAT00000375001</name>
</gene>
<keyword evidence="13" id="KW-1185">Reference proteome</keyword>
<sequence>MSDQHYYELYRRSCIGVSLMDALDDMISKGRLTPQLAIKVLCNFDRGIAEVLASKVKANLSFKGHLDTYRFCDDVWTFLVTDVTFKFPQKDKPTVSTRKVKIVSCNSKKPGEQ</sequence>
<dbReference type="Pfam" id="PF02751">
    <property type="entry name" value="TFIIA_gamma_C"/>
    <property type="match status" value="1"/>
</dbReference>
<evidence type="ECO:0000256" key="3">
    <source>
        <dbReference type="ARBA" id="ARBA00019928"/>
    </source>
</evidence>
<comment type="subcellular location">
    <subcellularLocation>
        <location evidence="1 9">Nucleus</location>
    </subcellularLocation>
</comment>
<evidence type="ECO:0000256" key="2">
    <source>
        <dbReference type="ARBA" id="ARBA00007675"/>
    </source>
</evidence>
<feature type="domain" description="Transcription initiation factor IIA gamma subunit C-terminal" evidence="11">
    <location>
        <begin position="63"/>
        <end position="107"/>
    </location>
</feature>
<dbReference type="GO" id="GO:0006367">
    <property type="term" value="P:transcription initiation at RNA polymerase II promoter"/>
    <property type="evidence" value="ECO:0007669"/>
    <property type="project" value="InterPro"/>
</dbReference>
<dbReference type="InterPro" id="IPR015871">
    <property type="entry name" value="TFIIA_gsu_C"/>
</dbReference>
<dbReference type="FunFam" id="1.10.287.190:FF:000001">
    <property type="entry name" value="Transcription initiation factor IIA subunit 2"/>
    <property type="match status" value="1"/>
</dbReference>
<reference evidence="12" key="1">
    <citation type="submission" date="2015-10" db="EMBL/GenBank/DDBJ databases">
        <authorList>
            <person name="Regsiter A."/>
            <person name="william w."/>
        </authorList>
    </citation>
    <scope>NUCLEOTIDE SEQUENCE</scope>
    <source>
        <strain evidence="12">Montdore</strain>
    </source>
</reference>
<feature type="domain" description="Transcription initiation factor IIA gamma subunit N-terminal" evidence="10">
    <location>
        <begin position="6"/>
        <end position="52"/>
    </location>
</feature>
<evidence type="ECO:0000256" key="1">
    <source>
        <dbReference type="ARBA" id="ARBA00004123"/>
    </source>
</evidence>
<evidence type="ECO:0000313" key="13">
    <source>
        <dbReference type="Proteomes" id="UP001412239"/>
    </source>
</evidence>
<comment type="similarity">
    <text evidence="2 9">Belongs to the TFIIA subunit 2 family.</text>
</comment>
<accession>A0A292Q784</accession>
<dbReference type="SUPFAM" id="SSF47396">
    <property type="entry name" value="Transcription factor IIA (TFIIA), alpha-helical domain"/>
    <property type="match status" value="1"/>
</dbReference>
<dbReference type="SUPFAM" id="SSF50784">
    <property type="entry name" value="Transcription factor IIA (TFIIA), beta-barrel domain"/>
    <property type="match status" value="1"/>
</dbReference>
<evidence type="ECO:0000259" key="10">
    <source>
        <dbReference type="Pfam" id="PF02268"/>
    </source>
</evidence>
<dbReference type="AlphaFoldDB" id="A0A292Q784"/>